<feature type="transmembrane region" description="Helical" evidence="12">
    <location>
        <begin position="133"/>
        <end position="155"/>
    </location>
</feature>
<evidence type="ECO:0000256" key="10">
    <source>
        <dbReference type="ARBA" id="ARBA00023136"/>
    </source>
</evidence>
<keyword evidence="6" id="KW-0303">Gap junction</keyword>
<keyword evidence="10 12" id="KW-0472">Membrane</keyword>
<dbReference type="PANTHER" id="PTHR11893">
    <property type="entry name" value="INNEXIN"/>
    <property type="match status" value="1"/>
</dbReference>
<organism evidence="14 15">
    <name type="scientific">Folsomia candida</name>
    <name type="common">Springtail</name>
    <dbReference type="NCBI Taxonomy" id="158441"/>
    <lineage>
        <taxon>Eukaryota</taxon>
        <taxon>Metazoa</taxon>
        <taxon>Ecdysozoa</taxon>
        <taxon>Arthropoda</taxon>
        <taxon>Hexapoda</taxon>
        <taxon>Collembola</taxon>
        <taxon>Entomobryomorpha</taxon>
        <taxon>Isotomoidea</taxon>
        <taxon>Isotomidae</taxon>
        <taxon>Proisotominae</taxon>
        <taxon>Folsomia</taxon>
    </lineage>
</organism>
<evidence type="ECO:0000256" key="8">
    <source>
        <dbReference type="ARBA" id="ARBA00022989"/>
    </source>
</evidence>
<feature type="compositionally biased region" description="Low complexity" evidence="13">
    <location>
        <begin position="513"/>
        <end position="526"/>
    </location>
</feature>
<comment type="function">
    <text evidence="12">Structural component of the gap junctions.</text>
</comment>
<evidence type="ECO:0000256" key="1">
    <source>
        <dbReference type="ARBA" id="ARBA00004610"/>
    </source>
</evidence>
<dbReference type="GO" id="GO:0005921">
    <property type="term" value="C:gap junction"/>
    <property type="evidence" value="ECO:0007669"/>
    <property type="project" value="UniProtKB-SubCell"/>
</dbReference>
<evidence type="ECO:0000256" key="4">
    <source>
        <dbReference type="ARBA" id="ARBA00022475"/>
    </source>
</evidence>
<reference evidence="14 15" key="1">
    <citation type="submission" date="2015-12" db="EMBL/GenBank/DDBJ databases">
        <title>The genome of Folsomia candida.</title>
        <authorList>
            <person name="Faddeeva A."/>
            <person name="Derks M.F."/>
            <person name="Anvar Y."/>
            <person name="Smit S."/>
            <person name="Van Straalen N."/>
            <person name="Roelofs D."/>
        </authorList>
    </citation>
    <scope>NUCLEOTIDE SEQUENCE [LARGE SCALE GENOMIC DNA]</scope>
    <source>
        <strain evidence="14 15">VU population</strain>
        <tissue evidence="14">Whole body</tissue>
    </source>
</reference>
<dbReference type="InterPro" id="IPR000990">
    <property type="entry name" value="Innexin"/>
</dbReference>
<comment type="caution">
    <text evidence="14">The sequence shown here is derived from an EMBL/GenBank/DDBJ whole genome shotgun (WGS) entry which is preliminary data.</text>
</comment>
<dbReference type="GO" id="GO:0005886">
    <property type="term" value="C:plasma membrane"/>
    <property type="evidence" value="ECO:0007669"/>
    <property type="project" value="UniProtKB-SubCell"/>
</dbReference>
<evidence type="ECO:0000256" key="9">
    <source>
        <dbReference type="ARBA" id="ARBA00023065"/>
    </source>
</evidence>
<feature type="transmembrane region" description="Helical" evidence="12">
    <location>
        <begin position="291"/>
        <end position="317"/>
    </location>
</feature>
<dbReference type="EMBL" id="LNIX01000005">
    <property type="protein sequence ID" value="OXA53794.1"/>
    <property type="molecule type" value="Genomic_DNA"/>
</dbReference>
<comment type="subcellular location">
    <subcellularLocation>
        <location evidence="1">Cell junction</location>
        <location evidence="1">Gap junction</location>
    </subcellularLocation>
    <subcellularLocation>
        <location evidence="2 12">Cell membrane</location>
        <topology evidence="2 12">Multi-pass membrane protein</topology>
    </subcellularLocation>
</comment>
<comment type="similarity">
    <text evidence="12">Belongs to the pannexin family.</text>
</comment>
<evidence type="ECO:0000256" key="3">
    <source>
        <dbReference type="ARBA" id="ARBA00022448"/>
    </source>
</evidence>
<feature type="region of interest" description="Disordered" evidence="13">
    <location>
        <begin position="462"/>
        <end position="562"/>
    </location>
</feature>
<evidence type="ECO:0000256" key="7">
    <source>
        <dbReference type="ARBA" id="ARBA00022949"/>
    </source>
</evidence>
<evidence type="ECO:0000256" key="11">
    <source>
        <dbReference type="ARBA" id="ARBA00023303"/>
    </source>
</evidence>
<dbReference type="Proteomes" id="UP000198287">
    <property type="component" value="Unassembled WGS sequence"/>
</dbReference>
<dbReference type="PRINTS" id="PR01262">
    <property type="entry name" value="INNEXIN"/>
</dbReference>
<dbReference type="PROSITE" id="PS51013">
    <property type="entry name" value="PANNEXIN"/>
    <property type="match status" value="1"/>
</dbReference>
<feature type="compositionally biased region" description="Basic and acidic residues" evidence="13">
    <location>
        <begin position="483"/>
        <end position="512"/>
    </location>
</feature>
<keyword evidence="7" id="KW-0965">Cell junction</keyword>
<evidence type="ECO:0000313" key="14">
    <source>
        <dbReference type="EMBL" id="OXA53794.1"/>
    </source>
</evidence>
<proteinExistence type="inferred from homology"/>
<name>A0A226E9K9_FOLCA</name>
<evidence type="ECO:0000256" key="13">
    <source>
        <dbReference type="SAM" id="MobiDB-lite"/>
    </source>
</evidence>
<keyword evidence="4" id="KW-1003">Cell membrane</keyword>
<comment type="caution">
    <text evidence="12">Lacks conserved residue(s) required for the propagation of feature annotation.</text>
</comment>
<accession>A0A226E9K9</accession>
<sequence>MPLTVASVLGFIPNTIWSPLKKFLTKDGVVTFDLAFKISTKYTPALLIVGVCLSFANQFVRNLEIDCVTERTGGSNGVLRPGGSVNSDLNDYCWNHDTFLVVKALEPEMQGEISYPGVSGYRKDRDRVIQQRYYKFVWMILVKMAVFSFLPYFFWRVRGDTKIKPLLDISSVSDDITEHDIRVKYFLDTVGFNETFGIYYAFCKLLATLTPVGEYFYLCGIIGPRYKYYGVQVFTHFLDETAPWPNPMDVLFPKMAKCNWIVYGFGGDSEVKSAICQLPMNNLTQWSFFVFWWWMAFTVVVNILSLLRLSLFMCGLYRRYSYRRFVALACRDDVEKGRSYRGQGKGKLKKFSKSDIIMVKLSFGDVLVLSFIKRNLQEWEFRELIRTLVITKNHVLQLRPVVSKPLMKPPSLGRNKQEEEPLKMGFIMPNSIEEDTSCIQIPTASSTTQAYSDQSTEIITDVRGEDSDFSDPAPPPTPGWSIKIKDPVNVERRSSSTDKESNSKNKANDKTNTKSSTSSAKNANNKVAPAYTSTPKNKQNNFASVNPVNYNTTNTNDDEDWG</sequence>
<evidence type="ECO:0000256" key="6">
    <source>
        <dbReference type="ARBA" id="ARBA00022868"/>
    </source>
</evidence>
<keyword evidence="11 12" id="KW-0407">Ion channel</keyword>
<evidence type="ECO:0000256" key="2">
    <source>
        <dbReference type="ARBA" id="ARBA00004651"/>
    </source>
</evidence>
<feature type="compositionally biased region" description="Polar residues" evidence="13">
    <location>
        <begin position="531"/>
        <end position="550"/>
    </location>
</feature>
<evidence type="ECO:0000313" key="15">
    <source>
        <dbReference type="Proteomes" id="UP000198287"/>
    </source>
</evidence>
<gene>
    <name evidence="12" type="primary">inx</name>
    <name evidence="14" type="ORF">Fcan01_11047</name>
</gene>
<dbReference type="GO" id="GO:0034220">
    <property type="term" value="P:monoatomic ion transmembrane transport"/>
    <property type="evidence" value="ECO:0007669"/>
    <property type="project" value="UniProtKB-KW"/>
</dbReference>
<dbReference type="Pfam" id="PF00876">
    <property type="entry name" value="Innexin"/>
    <property type="match status" value="1"/>
</dbReference>
<protein>
    <recommendedName>
        <fullName evidence="12">Innexin</fullName>
    </recommendedName>
</protein>
<evidence type="ECO:0000256" key="12">
    <source>
        <dbReference type="RuleBase" id="RU010713"/>
    </source>
</evidence>
<keyword evidence="9 12" id="KW-0406">Ion transport</keyword>
<dbReference type="PANTHER" id="PTHR11893:SF36">
    <property type="entry name" value="INNEXIN-5"/>
    <property type="match status" value="1"/>
</dbReference>
<keyword evidence="8 12" id="KW-1133">Transmembrane helix</keyword>
<evidence type="ECO:0000256" key="5">
    <source>
        <dbReference type="ARBA" id="ARBA00022692"/>
    </source>
</evidence>
<dbReference type="GO" id="GO:0005243">
    <property type="term" value="F:gap junction channel activity"/>
    <property type="evidence" value="ECO:0007669"/>
    <property type="project" value="TreeGrafter"/>
</dbReference>
<dbReference type="AlphaFoldDB" id="A0A226E9K9"/>
<keyword evidence="15" id="KW-1185">Reference proteome</keyword>
<keyword evidence="3 12" id="KW-0813">Transport</keyword>
<dbReference type="OrthoDB" id="7771875at2759"/>
<keyword evidence="5 12" id="KW-0812">Transmembrane</keyword>